<sequence>MSMSLKSQSQKTAVISGGAGGLGTALSAQLQDEGWQVVLLDLNVDHLSTTATQQAMKCDITNPQALQECCATILSSHPSIDLVIYGAGVTAIAPIEDLKEQAHRRLFDINYFAAVAMAQAFQPALRASKGTHLAITSVAGFAPLRHRASYVASKHAMTGFFASLRIEEAKFGVKTVIAAPAFVATNVGNPDADKNGLTRPGAAQDAVDVVTPEQAASIILRGLKRGRSDIFVGRVARLSDVMMRLSPKLYGWVMRRTIQSKPKE</sequence>
<keyword evidence="2" id="KW-0560">Oxidoreductase</keyword>
<evidence type="ECO:0000259" key="3">
    <source>
        <dbReference type="SMART" id="SM00822"/>
    </source>
</evidence>
<dbReference type="SUPFAM" id="SSF51735">
    <property type="entry name" value="NAD(P)-binding Rossmann-fold domains"/>
    <property type="match status" value="1"/>
</dbReference>
<dbReference type="SMART" id="SM00822">
    <property type="entry name" value="PKS_KR"/>
    <property type="match status" value="1"/>
</dbReference>
<dbReference type="Gene3D" id="3.40.50.720">
    <property type="entry name" value="NAD(P)-binding Rossmann-like Domain"/>
    <property type="match status" value="1"/>
</dbReference>
<dbReference type="InterPro" id="IPR057326">
    <property type="entry name" value="KR_dom"/>
</dbReference>
<dbReference type="RefSeq" id="WP_283425200.1">
    <property type="nucleotide sequence ID" value="NZ_FXTY01000002.1"/>
</dbReference>
<dbReference type="InterPro" id="IPR020904">
    <property type="entry name" value="Sc_DH/Rdtase_CS"/>
</dbReference>
<dbReference type="PANTHER" id="PTHR44196">
    <property type="entry name" value="DEHYDROGENASE/REDUCTASE SDR FAMILY MEMBER 7B"/>
    <property type="match status" value="1"/>
</dbReference>
<proteinExistence type="inferred from homology"/>
<evidence type="ECO:0000256" key="1">
    <source>
        <dbReference type="ARBA" id="ARBA00006484"/>
    </source>
</evidence>
<dbReference type="InterPro" id="IPR002347">
    <property type="entry name" value="SDR_fam"/>
</dbReference>
<gene>
    <name evidence="4" type="ORF">SAMN06265373_102462</name>
</gene>
<protein>
    <submittedName>
        <fullName evidence="4">Short-chain dehydrogenase</fullName>
    </submittedName>
</protein>
<dbReference type="PANTHER" id="PTHR44196:SF1">
    <property type="entry name" value="DEHYDROGENASE_REDUCTASE SDR FAMILY MEMBER 7B"/>
    <property type="match status" value="1"/>
</dbReference>
<evidence type="ECO:0000313" key="4">
    <source>
        <dbReference type="EMBL" id="SMP13238.1"/>
    </source>
</evidence>
<comment type="caution">
    <text evidence="4">The sequence shown here is derived from an EMBL/GenBank/DDBJ whole genome shotgun (WGS) entry which is preliminary data.</text>
</comment>
<dbReference type="Proteomes" id="UP001157961">
    <property type="component" value="Unassembled WGS sequence"/>
</dbReference>
<feature type="domain" description="Ketoreductase" evidence="3">
    <location>
        <begin position="11"/>
        <end position="182"/>
    </location>
</feature>
<dbReference type="PRINTS" id="PR00081">
    <property type="entry name" value="GDHRDH"/>
</dbReference>
<reference evidence="4 5" key="1">
    <citation type="submission" date="2017-05" db="EMBL/GenBank/DDBJ databases">
        <authorList>
            <person name="Varghese N."/>
            <person name="Submissions S."/>
        </authorList>
    </citation>
    <scope>NUCLEOTIDE SEQUENCE [LARGE SCALE GENOMIC DNA]</scope>
    <source>
        <strain evidence="4 5">DSM 29734</strain>
    </source>
</reference>
<evidence type="ECO:0000313" key="5">
    <source>
        <dbReference type="Proteomes" id="UP001157961"/>
    </source>
</evidence>
<dbReference type="EMBL" id="FXTY01000002">
    <property type="protein sequence ID" value="SMP13238.1"/>
    <property type="molecule type" value="Genomic_DNA"/>
</dbReference>
<comment type="similarity">
    <text evidence="1">Belongs to the short-chain dehydrogenases/reductases (SDR) family.</text>
</comment>
<name>A0ABY1NMU5_9RHOB</name>
<dbReference type="InterPro" id="IPR036291">
    <property type="entry name" value="NAD(P)-bd_dom_sf"/>
</dbReference>
<keyword evidence="5" id="KW-1185">Reference proteome</keyword>
<dbReference type="PROSITE" id="PS00061">
    <property type="entry name" value="ADH_SHORT"/>
    <property type="match status" value="1"/>
</dbReference>
<dbReference type="Pfam" id="PF00106">
    <property type="entry name" value="adh_short"/>
    <property type="match status" value="1"/>
</dbReference>
<accession>A0ABY1NMU5</accession>
<organism evidence="4 5">
    <name type="scientific">Shimia sagamensis</name>
    <dbReference type="NCBI Taxonomy" id="1566352"/>
    <lineage>
        <taxon>Bacteria</taxon>
        <taxon>Pseudomonadati</taxon>
        <taxon>Pseudomonadota</taxon>
        <taxon>Alphaproteobacteria</taxon>
        <taxon>Rhodobacterales</taxon>
        <taxon>Roseobacteraceae</taxon>
    </lineage>
</organism>
<evidence type="ECO:0000256" key="2">
    <source>
        <dbReference type="ARBA" id="ARBA00023002"/>
    </source>
</evidence>